<dbReference type="Pfam" id="PF22608">
    <property type="entry name" value="DNAX_ATPase_lid"/>
    <property type="match status" value="1"/>
</dbReference>
<keyword evidence="5" id="KW-0235">DNA replication</keyword>
<dbReference type="SUPFAM" id="SSF48019">
    <property type="entry name" value="post-AAA+ oligomerization domain-like"/>
    <property type="match status" value="1"/>
</dbReference>
<protein>
    <recommendedName>
        <fullName evidence="2">DNA-directed DNA polymerase</fullName>
        <ecNumber evidence="2">2.7.7.7</ecNumber>
    </recommendedName>
</protein>
<proteinExistence type="inferred from homology"/>
<dbReference type="Gene3D" id="3.40.50.300">
    <property type="entry name" value="P-loop containing nucleotide triphosphate hydrolases"/>
    <property type="match status" value="1"/>
</dbReference>
<dbReference type="CDD" id="cd18137">
    <property type="entry name" value="HLD_clamp_pol_III_gamma_tau"/>
    <property type="match status" value="1"/>
</dbReference>
<evidence type="ECO:0000256" key="5">
    <source>
        <dbReference type="ARBA" id="ARBA00022705"/>
    </source>
</evidence>
<dbReference type="InterPro" id="IPR022754">
    <property type="entry name" value="DNA_pol_III_gamma-3"/>
</dbReference>
<evidence type="ECO:0000259" key="13">
    <source>
        <dbReference type="SMART" id="SM00382"/>
    </source>
</evidence>
<dbReference type="Pfam" id="PF12169">
    <property type="entry name" value="DNA_pol3_gamma3"/>
    <property type="match status" value="1"/>
</dbReference>
<evidence type="ECO:0000256" key="11">
    <source>
        <dbReference type="ARBA" id="ARBA00049244"/>
    </source>
</evidence>
<keyword evidence="7" id="KW-0547">Nucleotide-binding</keyword>
<dbReference type="NCBIfam" id="TIGR02397">
    <property type="entry name" value="dnaX_nterm"/>
    <property type="match status" value="1"/>
</dbReference>
<evidence type="ECO:0000256" key="12">
    <source>
        <dbReference type="SAM" id="MobiDB-lite"/>
    </source>
</evidence>
<dbReference type="EC" id="2.7.7.7" evidence="2"/>
<evidence type="ECO:0000256" key="1">
    <source>
        <dbReference type="ARBA" id="ARBA00006360"/>
    </source>
</evidence>
<dbReference type="Proteomes" id="UP000184016">
    <property type="component" value="Unassembled WGS sequence"/>
</dbReference>
<dbReference type="RefSeq" id="WP_072873662.1">
    <property type="nucleotide sequence ID" value="NZ_FRAF01000008.1"/>
</dbReference>
<keyword evidence="9" id="KW-0067">ATP-binding</keyword>
<dbReference type="GO" id="GO:0003887">
    <property type="term" value="F:DNA-directed DNA polymerase activity"/>
    <property type="evidence" value="ECO:0007669"/>
    <property type="project" value="UniProtKB-KW"/>
</dbReference>
<dbReference type="InterPro" id="IPR012763">
    <property type="entry name" value="DNA_pol_III_sug/sutau_N"/>
</dbReference>
<dbReference type="SUPFAM" id="SSF52540">
    <property type="entry name" value="P-loop containing nucleoside triphosphate hydrolases"/>
    <property type="match status" value="1"/>
</dbReference>
<dbReference type="EMBL" id="FRAF01000008">
    <property type="protein sequence ID" value="SHK08614.1"/>
    <property type="molecule type" value="Genomic_DNA"/>
</dbReference>
<name>A0A1M6PKZ0_9BACL</name>
<feature type="region of interest" description="Disordered" evidence="12">
    <location>
        <begin position="389"/>
        <end position="433"/>
    </location>
</feature>
<dbReference type="PANTHER" id="PTHR11669">
    <property type="entry name" value="REPLICATION FACTOR C / DNA POLYMERASE III GAMMA-TAU SUBUNIT"/>
    <property type="match status" value="1"/>
</dbReference>
<dbReference type="InterPro" id="IPR008921">
    <property type="entry name" value="DNA_pol3_clamp-load_cplx_C"/>
</dbReference>
<comment type="catalytic activity">
    <reaction evidence="11">
        <text>DNA(n) + a 2'-deoxyribonucleoside 5'-triphosphate = DNA(n+1) + diphosphate</text>
        <dbReference type="Rhea" id="RHEA:22508"/>
        <dbReference type="Rhea" id="RHEA-COMP:17339"/>
        <dbReference type="Rhea" id="RHEA-COMP:17340"/>
        <dbReference type="ChEBI" id="CHEBI:33019"/>
        <dbReference type="ChEBI" id="CHEBI:61560"/>
        <dbReference type="ChEBI" id="CHEBI:173112"/>
        <dbReference type="EC" id="2.7.7.7"/>
    </reaction>
</comment>
<dbReference type="GO" id="GO:0009360">
    <property type="term" value="C:DNA polymerase III complex"/>
    <property type="evidence" value="ECO:0007669"/>
    <property type="project" value="InterPro"/>
</dbReference>
<dbReference type="InterPro" id="IPR003593">
    <property type="entry name" value="AAA+_ATPase"/>
</dbReference>
<evidence type="ECO:0000256" key="6">
    <source>
        <dbReference type="ARBA" id="ARBA00022723"/>
    </source>
</evidence>
<dbReference type="InterPro" id="IPR050238">
    <property type="entry name" value="DNA_Rep/Repair_Clamp_Loader"/>
</dbReference>
<dbReference type="Gene3D" id="1.20.272.10">
    <property type="match status" value="1"/>
</dbReference>
<keyword evidence="15" id="KW-1185">Reference proteome</keyword>
<comment type="similarity">
    <text evidence="1">Belongs to the DnaX/STICHEL family.</text>
</comment>
<dbReference type="AlphaFoldDB" id="A0A1M6PKZ0"/>
<evidence type="ECO:0000256" key="9">
    <source>
        <dbReference type="ARBA" id="ARBA00022840"/>
    </source>
</evidence>
<dbReference type="GO" id="GO:0005524">
    <property type="term" value="F:ATP binding"/>
    <property type="evidence" value="ECO:0007669"/>
    <property type="project" value="UniProtKB-KW"/>
</dbReference>
<dbReference type="STRING" id="1830138.SAMN05443507_10864"/>
<keyword evidence="6" id="KW-0479">Metal-binding</keyword>
<organism evidence="14 15">
    <name type="scientific">Alicyclobacillus tolerans</name>
    <dbReference type="NCBI Taxonomy" id="90970"/>
    <lineage>
        <taxon>Bacteria</taxon>
        <taxon>Bacillati</taxon>
        <taxon>Bacillota</taxon>
        <taxon>Bacilli</taxon>
        <taxon>Bacillales</taxon>
        <taxon>Alicyclobacillaceae</taxon>
        <taxon>Alicyclobacillus</taxon>
    </lineage>
</organism>
<dbReference type="InterPro" id="IPR027417">
    <property type="entry name" value="P-loop_NTPase"/>
</dbReference>
<keyword evidence="10" id="KW-0239">DNA-directed DNA polymerase</keyword>
<keyword evidence="4" id="KW-0548">Nucleotidyltransferase</keyword>
<evidence type="ECO:0000256" key="3">
    <source>
        <dbReference type="ARBA" id="ARBA00022679"/>
    </source>
</evidence>
<evidence type="ECO:0000313" key="15">
    <source>
        <dbReference type="Proteomes" id="UP000184016"/>
    </source>
</evidence>
<dbReference type="CDD" id="cd00009">
    <property type="entry name" value="AAA"/>
    <property type="match status" value="1"/>
</dbReference>
<dbReference type="GO" id="GO:0006261">
    <property type="term" value="P:DNA-templated DNA replication"/>
    <property type="evidence" value="ECO:0007669"/>
    <property type="project" value="TreeGrafter"/>
</dbReference>
<dbReference type="FunFam" id="3.40.50.300:FF:000014">
    <property type="entry name" value="DNA polymerase III subunit gamma/tau"/>
    <property type="match status" value="1"/>
</dbReference>
<evidence type="ECO:0000313" key="14">
    <source>
        <dbReference type="EMBL" id="SHK08614.1"/>
    </source>
</evidence>
<evidence type="ECO:0000256" key="2">
    <source>
        <dbReference type="ARBA" id="ARBA00012417"/>
    </source>
</evidence>
<keyword evidence="8" id="KW-0862">Zinc</keyword>
<dbReference type="PRINTS" id="PR00300">
    <property type="entry name" value="CLPPROTEASEA"/>
</dbReference>
<dbReference type="InterPro" id="IPR001270">
    <property type="entry name" value="ClpA/B"/>
</dbReference>
<evidence type="ECO:0000256" key="8">
    <source>
        <dbReference type="ARBA" id="ARBA00022833"/>
    </source>
</evidence>
<feature type="domain" description="AAA+ ATPase" evidence="13">
    <location>
        <begin position="37"/>
        <end position="179"/>
    </location>
</feature>
<evidence type="ECO:0000256" key="7">
    <source>
        <dbReference type="ARBA" id="ARBA00022741"/>
    </source>
</evidence>
<dbReference type="SMART" id="SM00382">
    <property type="entry name" value="AAA"/>
    <property type="match status" value="1"/>
</dbReference>
<dbReference type="PANTHER" id="PTHR11669:SF0">
    <property type="entry name" value="PROTEIN STICHEL-LIKE 2"/>
    <property type="match status" value="1"/>
</dbReference>
<dbReference type="OrthoDB" id="9810148at2"/>
<dbReference type="NCBIfam" id="NF004046">
    <property type="entry name" value="PRK05563.1"/>
    <property type="match status" value="1"/>
</dbReference>
<dbReference type="GO" id="GO:0046872">
    <property type="term" value="F:metal ion binding"/>
    <property type="evidence" value="ECO:0007669"/>
    <property type="project" value="UniProtKB-KW"/>
</dbReference>
<accession>A0A1M6PKZ0</accession>
<dbReference type="Pfam" id="PF13177">
    <property type="entry name" value="DNA_pol3_delta2"/>
    <property type="match status" value="1"/>
</dbReference>
<reference evidence="15" key="1">
    <citation type="submission" date="2016-11" db="EMBL/GenBank/DDBJ databases">
        <authorList>
            <person name="Varghese N."/>
            <person name="Submissions S."/>
        </authorList>
    </citation>
    <scope>NUCLEOTIDE SEQUENCE [LARGE SCALE GENOMIC DNA]</scope>
    <source>
        <strain evidence="15">USBA-503</strain>
    </source>
</reference>
<dbReference type="GO" id="GO:0003677">
    <property type="term" value="F:DNA binding"/>
    <property type="evidence" value="ECO:0007669"/>
    <property type="project" value="InterPro"/>
</dbReference>
<dbReference type="Gene3D" id="1.10.8.60">
    <property type="match status" value="1"/>
</dbReference>
<keyword evidence="3" id="KW-0808">Transferase</keyword>
<evidence type="ECO:0000256" key="10">
    <source>
        <dbReference type="ARBA" id="ARBA00022932"/>
    </source>
</evidence>
<gene>
    <name evidence="14" type="ORF">SAMN05443507_10864</name>
</gene>
<sequence>MDYQTLYRAWRPQQFADMVGQSHVRTTLRNALLQDKVAHAYLFCGPRGTGKTSTAKILAKAVNCLHSIEGEPCNACQACLSIAEGVAVDVEEIDAASNRGVDEIRSLRDKVHYAPAYLKRKVYIVDEVHMLTMEAFNALLKTLEEPPSYVLFILATTEPHKIPATIVSRCQRFDFRRIEPADMVGRLRAAVDAERWQAADEALWQIAEAADGGMRDALGLLEQAAAYGEGQITLDVLSFVMGGLRPQDKLSLLESLVQGDLLAVLQKLSNFYQTGKDAGRIAAEMLAMFRDVLVVRLSPADRPLLHSFKDYKEIARRLSSEWLLLAMSKMNDTMMALRHAEQPRLMLETALLSLSQVSSPGDSTTMAVMEAQPTVSRLPAATRVADAGIEKRQMTPLVRSPDEKSSASESSAQKELATPSPSGQNRQLRAPAAMQGRKREVLLSLFERQDGTALQAICDRWQDILQSVRQQRIQAHAWLMNGQPVLATEKEMVIAFGSKIHRDAVMKPDERNAIEWAVEHTIGEARSLLAILQSDWEEFLAEQDGNAVAPESWLEVVESLFGKDKIEYVTDEL</sequence>
<evidence type="ECO:0000256" key="4">
    <source>
        <dbReference type="ARBA" id="ARBA00022695"/>
    </source>
</evidence>
<dbReference type="InterPro" id="IPR045085">
    <property type="entry name" value="HLD_clamp_pol_III_gamma_tau"/>
</dbReference>